<sequence>MDIIWITAPISILNIDQSQFVKFVEAQRQHFRIFITLPNNNDDLEVEQSLDRLFSRHFEVWPFDEYGDYCGRTIYINWMSSGIRRERAYLFPKDCDPRAYLYIPKKKDKKCTVM</sequence>
<dbReference type="WBParaSite" id="Pan_g1101.t1">
    <property type="protein sequence ID" value="Pan_g1101.t1"/>
    <property type="gene ID" value="Pan_g1101"/>
</dbReference>
<evidence type="ECO:0000313" key="2">
    <source>
        <dbReference type="WBParaSite" id="Pan_g1101.t1"/>
    </source>
</evidence>
<dbReference type="AlphaFoldDB" id="A0A7E4UNW6"/>
<accession>A0A7E4UNW6</accession>
<dbReference type="Proteomes" id="UP000492821">
    <property type="component" value="Unassembled WGS sequence"/>
</dbReference>
<name>A0A7E4UNW6_PANRE</name>
<organism evidence="1 2">
    <name type="scientific">Panagrellus redivivus</name>
    <name type="common">Microworm</name>
    <dbReference type="NCBI Taxonomy" id="6233"/>
    <lineage>
        <taxon>Eukaryota</taxon>
        <taxon>Metazoa</taxon>
        <taxon>Ecdysozoa</taxon>
        <taxon>Nematoda</taxon>
        <taxon>Chromadorea</taxon>
        <taxon>Rhabditida</taxon>
        <taxon>Tylenchina</taxon>
        <taxon>Panagrolaimomorpha</taxon>
        <taxon>Panagrolaimoidea</taxon>
        <taxon>Panagrolaimidae</taxon>
        <taxon>Panagrellus</taxon>
    </lineage>
</organism>
<reference evidence="2" key="2">
    <citation type="submission" date="2020-10" db="UniProtKB">
        <authorList>
            <consortium name="WormBaseParasite"/>
        </authorList>
    </citation>
    <scope>IDENTIFICATION</scope>
</reference>
<evidence type="ECO:0000313" key="1">
    <source>
        <dbReference type="Proteomes" id="UP000492821"/>
    </source>
</evidence>
<protein>
    <submittedName>
        <fullName evidence="2">Uncharacterized protein</fullName>
    </submittedName>
</protein>
<reference evidence="1" key="1">
    <citation type="journal article" date="2013" name="Genetics">
        <title>The draft genome and transcriptome of Panagrellus redivivus are shaped by the harsh demands of a free-living lifestyle.</title>
        <authorList>
            <person name="Srinivasan J."/>
            <person name="Dillman A.R."/>
            <person name="Macchietto M.G."/>
            <person name="Heikkinen L."/>
            <person name="Lakso M."/>
            <person name="Fracchia K.M."/>
            <person name="Antoshechkin I."/>
            <person name="Mortazavi A."/>
            <person name="Wong G."/>
            <person name="Sternberg P.W."/>
        </authorList>
    </citation>
    <scope>NUCLEOTIDE SEQUENCE [LARGE SCALE GENOMIC DNA]</scope>
    <source>
        <strain evidence="1">MT8872</strain>
    </source>
</reference>
<proteinExistence type="predicted"/>
<keyword evidence="1" id="KW-1185">Reference proteome</keyword>